<gene>
    <name evidence="1" type="ORF">SO802_016776</name>
</gene>
<accession>A0AAW2D1K8</accession>
<protein>
    <submittedName>
        <fullName evidence="1">Uncharacterized protein</fullName>
    </submittedName>
</protein>
<dbReference type="Proteomes" id="UP001459277">
    <property type="component" value="Unassembled WGS sequence"/>
</dbReference>
<name>A0AAW2D1K8_9ROSI</name>
<dbReference type="EMBL" id="JAZDWU010000005">
    <property type="protein sequence ID" value="KAL0002995.1"/>
    <property type="molecule type" value="Genomic_DNA"/>
</dbReference>
<dbReference type="AlphaFoldDB" id="A0AAW2D1K8"/>
<comment type="caution">
    <text evidence="1">The sequence shown here is derived from an EMBL/GenBank/DDBJ whole genome shotgun (WGS) entry which is preliminary data.</text>
</comment>
<dbReference type="PANTHER" id="PTHR33103">
    <property type="entry name" value="OS01G0153900 PROTEIN"/>
    <property type="match status" value="1"/>
</dbReference>
<evidence type="ECO:0000313" key="1">
    <source>
        <dbReference type="EMBL" id="KAL0002995.1"/>
    </source>
</evidence>
<evidence type="ECO:0000313" key="2">
    <source>
        <dbReference type="Proteomes" id="UP001459277"/>
    </source>
</evidence>
<organism evidence="1 2">
    <name type="scientific">Lithocarpus litseifolius</name>
    <dbReference type="NCBI Taxonomy" id="425828"/>
    <lineage>
        <taxon>Eukaryota</taxon>
        <taxon>Viridiplantae</taxon>
        <taxon>Streptophyta</taxon>
        <taxon>Embryophyta</taxon>
        <taxon>Tracheophyta</taxon>
        <taxon>Spermatophyta</taxon>
        <taxon>Magnoliopsida</taxon>
        <taxon>eudicotyledons</taxon>
        <taxon>Gunneridae</taxon>
        <taxon>Pentapetalae</taxon>
        <taxon>rosids</taxon>
        <taxon>fabids</taxon>
        <taxon>Fagales</taxon>
        <taxon>Fagaceae</taxon>
        <taxon>Lithocarpus</taxon>
    </lineage>
</organism>
<sequence length="248" mass="27491">MAAVNKAANLKLVIDTESQRVLYAEAGKEFVDFLIDIIALPVGAFIPLLNQEMLGGLGNIYESIENLSTTYLQLNVNKGTLLKYKAFISDSVGTRGLLQLPNVVTSTSRKLYGCKYSSCLQEVFDRTQSSTCSYHSSYGAPLSNQGPRSLNNPYFSTEMEGGYVEEAVTYMVMDDLEVKPLSTLSIITLLDKFNVKEIGTLVEKVVDFGMDEGIKLLRASLLSKSVLTDVFLPMLKEEVNFQEYEKAE</sequence>
<proteinExistence type="predicted"/>
<dbReference type="PANTHER" id="PTHR33103:SF19">
    <property type="entry name" value="OS09G0544700 PROTEIN"/>
    <property type="match status" value="1"/>
</dbReference>
<keyword evidence="2" id="KW-1185">Reference proteome</keyword>
<reference evidence="1 2" key="1">
    <citation type="submission" date="2024-01" db="EMBL/GenBank/DDBJ databases">
        <title>A telomere-to-telomere, gap-free genome of sweet tea (Lithocarpus litseifolius).</title>
        <authorList>
            <person name="Zhou J."/>
        </authorList>
    </citation>
    <scope>NUCLEOTIDE SEQUENCE [LARGE SCALE GENOMIC DNA]</scope>
    <source>
        <strain evidence="1">Zhou-2022a</strain>
        <tissue evidence="1">Leaf</tissue>
    </source>
</reference>
<dbReference type="Pfam" id="PF05056">
    <property type="entry name" value="DUF674"/>
    <property type="match status" value="1"/>
</dbReference>
<dbReference type="InterPro" id="IPR007750">
    <property type="entry name" value="DUF674"/>
</dbReference>